<evidence type="ECO:0000313" key="2">
    <source>
        <dbReference type="Proteomes" id="UP001597156"/>
    </source>
</evidence>
<reference evidence="2" key="1">
    <citation type="journal article" date="2019" name="Int. J. Syst. Evol. Microbiol.">
        <title>The Global Catalogue of Microorganisms (GCM) 10K type strain sequencing project: providing services to taxonomists for standard genome sequencing and annotation.</title>
        <authorList>
            <consortium name="The Broad Institute Genomics Platform"/>
            <consortium name="The Broad Institute Genome Sequencing Center for Infectious Disease"/>
            <person name="Wu L."/>
            <person name="Ma J."/>
        </authorList>
    </citation>
    <scope>NUCLEOTIDE SEQUENCE [LARGE SCALE GENOMIC DNA]</scope>
    <source>
        <strain evidence="2">CCUG 71848</strain>
    </source>
</reference>
<organism evidence="1 2">
    <name type="scientific">Lentilactobacillus raoultii</name>
    <dbReference type="NCBI Taxonomy" id="1987503"/>
    <lineage>
        <taxon>Bacteria</taxon>
        <taxon>Bacillati</taxon>
        <taxon>Bacillota</taxon>
        <taxon>Bacilli</taxon>
        <taxon>Lactobacillales</taxon>
        <taxon>Lactobacillaceae</taxon>
        <taxon>Lentilactobacillus</taxon>
    </lineage>
</organism>
<comment type="caution">
    <text evidence="1">The sequence shown here is derived from an EMBL/GenBank/DDBJ whole genome shotgun (WGS) entry which is preliminary data.</text>
</comment>
<gene>
    <name evidence="1" type="ORF">ACFQ22_04370</name>
</gene>
<protein>
    <recommendedName>
        <fullName evidence="3">Surface layer protein A domain-containing protein</fullName>
    </recommendedName>
</protein>
<evidence type="ECO:0000313" key="1">
    <source>
        <dbReference type="EMBL" id="MFD1124596.1"/>
    </source>
</evidence>
<sequence>MSRVLLALTIGMLMVGLSQQLTVQAKSSYLKVAKRDYLQTRRKVTVTNSYYKNTKITLPKGTVVQVAAAAKSKKTHHPYFTIDMDMMSYRLRKPFYKAKGKPNLTAGIWATTRDFKKVAVPQYLAFYHVSKPDQRSAGDYIADGNLWQGIKWPVNETSAKASGVKITVDGYLEAYSKVKVFQAYAPKPVGYAKIRKTVVNGQTTNFYVMNNVKGAPLSKVAKTGKDRYRLLVTRTGNHAITVIPEEGQSQYVDSVEVSERYLINQQNYYMHTEVLF</sequence>
<accession>A0ABW3PND2</accession>
<dbReference type="Proteomes" id="UP001597156">
    <property type="component" value="Unassembled WGS sequence"/>
</dbReference>
<keyword evidence="2" id="KW-1185">Reference proteome</keyword>
<name>A0ABW3PND2_9LACO</name>
<dbReference type="RefSeq" id="WP_225419093.1">
    <property type="nucleotide sequence ID" value="NZ_JBHTLH010000011.1"/>
</dbReference>
<evidence type="ECO:0008006" key="3">
    <source>
        <dbReference type="Google" id="ProtNLM"/>
    </source>
</evidence>
<dbReference type="EMBL" id="JBHTLH010000011">
    <property type="protein sequence ID" value="MFD1124596.1"/>
    <property type="molecule type" value="Genomic_DNA"/>
</dbReference>
<proteinExistence type="predicted"/>